<evidence type="ECO:0000256" key="12">
    <source>
        <dbReference type="RuleBase" id="RU000688"/>
    </source>
</evidence>
<feature type="domain" description="G-protein coupled receptors family 1 profile" evidence="14">
    <location>
        <begin position="43"/>
        <end position="292"/>
    </location>
</feature>
<feature type="transmembrane region" description="Helical" evidence="13">
    <location>
        <begin position="104"/>
        <end position="122"/>
    </location>
</feature>
<keyword evidence="5 13" id="KW-0552">Olfaction</keyword>
<evidence type="ECO:0000256" key="8">
    <source>
        <dbReference type="ARBA" id="ARBA00023136"/>
    </source>
</evidence>
<accession>A0A670JBH0</accession>
<feature type="transmembrane region" description="Helical" evidence="13">
    <location>
        <begin position="27"/>
        <end position="52"/>
    </location>
</feature>
<comment type="similarity">
    <text evidence="12">Belongs to the G-protein coupled receptor 1 family.</text>
</comment>
<dbReference type="InterPro" id="IPR000725">
    <property type="entry name" value="Olfact_rcpt"/>
</dbReference>
<dbReference type="Ensembl" id="ENSPMRT00000023148.1">
    <property type="protein sequence ID" value="ENSPMRP00000021813.1"/>
    <property type="gene ID" value="ENSPMRG00000014164.1"/>
</dbReference>
<dbReference type="GeneTree" id="ENSGT01140000282532"/>
<dbReference type="PANTHER" id="PTHR26454">
    <property type="entry name" value="OLFACTORY RECEPTOR"/>
    <property type="match status" value="1"/>
</dbReference>
<dbReference type="InterPro" id="IPR000276">
    <property type="entry name" value="GPCR_Rhodpsn"/>
</dbReference>
<dbReference type="CDD" id="cd15912">
    <property type="entry name" value="7tmA_OR6C-like"/>
    <property type="match status" value="1"/>
</dbReference>
<dbReference type="PRINTS" id="PR00245">
    <property type="entry name" value="OLFACTORYR"/>
</dbReference>
<dbReference type="Gene3D" id="1.20.1070.10">
    <property type="entry name" value="Rhodopsin 7-helix transmembrane proteins"/>
    <property type="match status" value="1"/>
</dbReference>
<organism evidence="15 16">
    <name type="scientific">Podarcis muralis</name>
    <name type="common">Wall lizard</name>
    <name type="synonym">Lacerta muralis</name>
    <dbReference type="NCBI Taxonomy" id="64176"/>
    <lineage>
        <taxon>Eukaryota</taxon>
        <taxon>Metazoa</taxon>
        <taxon>Chordata</taxon>
        <taxon>Craniata</taxon>
        <taxon>Vertebrata</taxon>
        <taxon>Euteleostomi</taxon>
        <taxon>Lepidosauria</taxon>
        <taxon>Squamata</taxon>
        <taxon>Bifurcata</taxon>
        <taxon>Unidentata</taxon>
        <taxon>Episquamata</taxon>
        <taxon>Laterata</taxon>
        <taxon>Lacertibaenia</taxon>
        <taxon>Lacertidae</taxon>
        <taxon>Podarcis</taxon>
    </lineage>
</organism>
<keyword evidence="4 12" id="KW-0812">Transmembrane</keyword>
<dbReference type="PRINTS" id="PR00237">
    <property type="entry name" value="GPCRRHODOPSN"/>
</dbReference>
<reference evidence="15" key="2">
    <citation type="submission" date="2025-08" db="UniProtKB">
        <authorList>
            <consortium name="Ensembl"/>
        </authorList>
    </citation>
    <scope>IDENTIFICATION</scope>
</reference>
<gene>
    <name evidence="15" type="primary">LOC114583486</name>
</gene>
<dbReference type="SUPFAM" id="SSF81321">
    <property type="entry name" value="Family A G protein-coupled receptor-like"/>
    <property type="match status" value="1"/>
</dbReference>
<dbReference type="InterPro" id="IPR017452">
    <property type="entry name" value="GPCR_Rhodpsn_7TM"/>
</dbReference>
<reference evidence="15" key="3">
    <citation type="submission" date="2025-09" db="UniProtKB">
        <authorList>
            <consortium name="Ensembl"/>
        </authorList>
    </citation>
    <scope>IDENTIFICATION</scope>
</reference>
<dbReference type="FunFam" id="1.20.1070.10:FF:000010">
    <property type="entry name" value="Olfactory receptor"/>
    <property type="match status" value="1"/>
</dbReference>
<comment type="subcellular location">
    <subcellularLocation>
        <location evidence="1 13">Cell membrane</location>
        <topology evidence="1 13">Multi-pass membrane protein</topology>
    </subcellularLocation>
</comment>
<proteinExistence type="inferred from homology"/>
<keyword evidence="7 12" id="KW-0297">G-protein coupled receptor</keyword>
<keyword evidence="3 13" id="KW-0716">Sensory transduction</keyword>
<feature type="transmembrane region" description="Helical" evidence="13">
    <location>
        <begin position="142"/>
        <end position="166"/>
    </location>
</feature>
<dbReference type="PANTHER" id="PTHR26454:SF18">
    <property type="entry name" value="OLFACTORY RECEPTOR 6C76"/>
    <property type="match status" value="1"/>
</dbReference>
<dbReference type="PROSITE" id="PS00237">
    <property type="entry name" value="G_PROTEIN_RECEP_F1_1"/>
    <property type="match status" value="1"/>
</dbReference>
<feature type="transmembrane region" description="Helical" evidence="13">
    <location>
        <begin position="242"/>
        <end position="262"/>
    </location>
</feature>
<dbReference type="GO" id="GO:0005886">
    <property type="term" value="C:plasma membrane"/>
    <property type="evidence" value="ECO:0007669"/>
    <property type="project" value="UniProtKB-SubCell"/>
</dbReference>
<evidence type="ECO:0000256" key="11">
    <source>
        <dbReference type="ARBA" id="ARBA00023224"/>
    </source>
</evidence>
<evidence type="ECO:0000256" key="10">
    <source>
        <dbReference type="ARBA" id="ARBA00023180"/>
    </source>
</evidence>
<dbReference type="PROSITE" id="PS50262">
    <property type="entry name" value="G_PROTEIN_RECEP_F1_2"/>
    <property type="match status" value="1"/>
</dbReference>
<sequence length="319" mass="36071">MPTMENKSTIVAEFILVGFTSVRWLQLLLFVLLLIIYFLTIGGNVLIISITLLDHRLQTPMYFFLRNFSLLEIGFTSSTIPKVLLNLAFDDKTISVSGCFTQSFFYFILGTTEFFLLATMSFDRYVAICNPLRYTTIMNSRLCTHLVLGSWIFSFLYLIVPLILLFRLPFCGPNVINHFFCDNLPLVKLACTDTQSLELLDFLLATFSVLGTLTVTIVSYIKIISTIMYIPSKAGRQKAFSTCASHLLVVFITYGSCIFMYVKPRQSGGLDLSTTVGVLNNVVSPLLNPFIYSLRNKQVKEALKDLIQILKLQNEKATK</sequence>
<dbReference type="AlphaFoldDB" id="A0A670JBH0"/>
<evidence type="ECO:0000256" key="3">
    <source>
        <dbReference type="ARBA" id="ARBA00022606"/>
    </source>
</evidence>
<evidence type="ECO:0000256" key="13">
    <source>
        <dbReference type="RuleBase" id="RU363047"/>
    </source>
</evidence>
<feature type="transmembrane region" description="Helical" evidence="13">
    <location>
        <begin position="202"/>
        <end position="221"/>
    </location>
</feature>
<keyword evidence="8 13" id="KW-0472">Membrane</keyword>
<evidence type="ECO:0000256" key="2">
    <source>
        <dbReference type="ARBA" id="ARBA00022475"/>
    </source>
</evidence>
<evidence type="ECO:0000256" key="7">
    <source>
        <dbReference type="ARBA" id="ARBA00023040"/>
    </source>
</evidence>
<dbReference type="Pfam" id="PF13853">
    <property type="entry name" value="7tm_4"/>
    <property type="match status" value="1"/>
</dbReference>
<evidence type="ECO:0000259" key="14">
    <source>
        <dbReference type="PROSITE" id="PS50262"/>
    </source>
</evidence>
<dbReference type="Proteomes" id="UP000472272">
    <property type="component" value="Chromosome 13"/>
</dbReference>
<evidence type="ECO:0000313" key="15">
    <source>
        <dbReference type="Ensembl" id="ENSPMRP00000021813.1"/>
    </source>
</evidence>
<keyword evidence="16" id="KW-1185">Reference proteome</keyword>
<dbReference type="OMA" id="STIMYIP"/>
<feature type="transmembrane region" description="Helical" evidence="13">
    <location>
        <begin position="274"/>
        <end position="294"/>
    </location>
</feature>
<keyword evidence="2 13" id="KW-1003">Cell membrane</keyword>
<keyword evidence="11 12" id="KW-0807">Transducer</keyword>
<keyword evidence="6 13" id="KW-1133">Transmembrane helix</keyword>
<dbReference type="InterPro" id="IPR047132">
    <property type="entry name" value="Olfact_rcpt_6C-like"/>
</dbReference>
<dbReference type="GO" id="GO:0004984">
    <property type="term" value="F:olfactory receptor activity"/>
    <property type="evidence" value="ECO:0007669"/>
    <property type="project" value="InterPro"/>
</dbReference>
<evidence type="ECO:0000256" key="1">
    <source>
        <dbReference type="ARBA" id="ARBA00004651"/>
    </source>
</evidence>
<reference evidence="15 16" key="1">
    <citation type="journal article" date="2019" name="Proc. Natl. Acad. Sci. U.S.A.">
        <title>Regulatory changes in pterin and carotenoid genes underlie balanced color polymorphisms in the wall lizard.</title>
        <authorList>
            <person name="Andrade P."/>
            <person name="Pinho C."/>
            <person name="Perez I de Lanuza G."/>
            <person name="Afonso S."/>
            <person name="Brejcha J."/>
            <person name="Rubin C.J."/>
            <person name="Wallerman O."/>
            <person name="Pereira P."/>
            <person name="Sabatino S.J."/>
            <person name="Bellati A."/>
            <person name="Pellitteri-Rosa D."/>
            <person name="Bosakova Z."/>
            <person name="Bunikis I."/>
            <person name="Carretero M.A."/>
            <person name="Feiner N."/>
            <person name="Marsik P."/>
            <person name="Pauperio F."/>
            <person name="Salvi D."/>
            <person name="Soler L."/>
            <person name="While G.M."/>
            <person name="Uller T."/>
            <person name="Font E."/>
            <person name="Andersson L."/>
            <person name="Carneiro M."/>
        </authorList>
    </citation>
    <scope>NUCLEOTIDE SEQUENCE</scope>
</reference>
<feature type="transmembrane region" description="Helical" evidence="13">
    <location>
        <begin position="64"/>
        <end position="84"/>
    </location>
</feature>
<evidence type="ECO:0000313" key="16">
    <source>
        <dbReference type="Proteomes" id="UP000472272"/>
    </source>
</evidence>
<name>A0A670JBH0_PODMU</name>
<dbReference type="GO" id="GO:0004930">
    <property type="term" value="F:G protein-coupled receptor activity"/>
    <property type="evidence" value="ECO:0007669"/>
    <property type="project" value="UniProtKB-KW"/>
</dbReference>
<evidence type="ECO:0000256" key="9">
    <source>
        <dbReference type="ARBA" id="ARBA00023170"/>
    </source>
</evidence>
<protein>
    <recommendedName>
        <fullName evidence="13">Olfactory receptor</fullName>
    </recommendedName>
</protein>
<evidence type="ECO:0000256" key="5">
    <source>
        <dbReference type="ARBA" id="ARBA00022725"/>
    </source>
</evidence>
<keyword evidence="9 12" id="KW-0675">Receptor</keyword>
<evidence type="ECO:0000256" key="4">
    <source>
        <dbReference type="ARBA" id="ARBA00022692"/>
    </source>
</evidence>
<keyword evidence="10" id="KW-0325">Glycoprotein</keyword>
<evidence type="ECO:0000256" key="6">
    <source>
        <dbReference type="ARBA" id="ARBA00022989"/>
    </source>
</evidence>